<gene>
    <name evidence="2" type="ORF">H8707_02430</name>
</gene>
<sequence>MKKFFYLLMNILPIAIGYGVFAILLIMFGRIPSIGQSILKLWYIPFAILTTYMGYIILKDFRSTKPTN</sequence>
<evidence type="ECO:0000313" key="2">
    <source>
        <dbReference type="EMBL" id="MBC8587099.1"/>
    </source>
</evidence>
<keyword evidence="3" id="KW-1185">Reference proteome</keyword>
<name>A0A926IIL8_9FIRM</name>
<feature type="transmembrane region" description="Helical" evidence="1">
    <location>
        <begin position="41"/>
        <end position="58"/>
    </location>
</feature>
<keyword evidence="1" id="KW-0812">Transmembrane</keyword>
<keyword evidence="1" id="KW-0472">Membrane</keyword>
<keyword evidence="1" id="KW-1133">Transmembrane helix</keyword>
<dbReference type="RefSeq" id="WP_262428571.1">
    <property type="nucleotide sequence ID" value="NZ_JACRTG010000008.1"/>
</dbReference>
<evidence type="ECO:0000256" key="1">
    <source>
        <dbReference type="SAM" id="Phobius"/>
    </source>
</evidence>
<organism evidence="2 3">
    <name type="scientific">Paratissierella segnis</name>
    <dbReference type="NCBI Taxonomy" id="2763679"/>
    <lineage>
        <taxon>Bacteria</taxon>
        <taxon>Bacillati</taxon>
        <taxon>Bacillota</taxon>
        <taxon>Tissierellia</taxon>
        <taxon>Tissierellales</taxon>
        <taxon>Tissierellaceae</taxon>
        <taxon>Paratissierella</taxon>
    </lineage>
</organism>
<accession>A0A926IIL8</accession>
<evidence type="ECO:0000313" key="3">
    <source>
        <dbReference type="Proteomes" id="UP000601171"/>
    </source>
</evidence>
<comment type="caution">
    <text evidence="2">The sequence shown here is derived from an EMBL/GenBank/DDBJ whole genome shotgun (WGS) entry which is preliminary data.</text>
</comment>
<feature type="transmembrane region" description="Helical" evidence="1">
    <location>
        <begin position="7"/>
        <end position="29"/>
    </location>
</feature>
<protein>
    <submittedName>
        <fullName evidence="2">Uncharacterized protein</fullName>
    </submittedName>
</protein>
<dbReference type="Proteomes" id="UP000601171">
    <property type="component" value="Unassembled WGS sequence"/>
</dbReference>
<dbReference type="AlphaFoldDB" id="A0A926IIL8"/>
<reference evidence="2" key="1">
    <citation type="submission" date="2020-08" db="EMBL/GenBank/DDBJ databases">
        <title>Genome public.</title>
        <authorList>
            <person name="Liu C."/>
            <person name="Sun Q."/>
        </authorList>
    </citation>
    <scope>NUCLEOTIDE SEQUENCE</scope>
    <source>
        <strain evidence="2">BX21</strain>
    </source>
</reference>
<dbReference type="EMBL" id="JACRTG010000008">
    <property type="protein sequence ID" value="MBC8587099.1"/>
    <property type="molecule type" value="Genomic_DNA"/>
</dbReference>
<proteinExistence type="predicted"/>